<dbReference type="WBParaSite" id="SSLN_0001664701-mRNA-1">
    <property type="protein sequence ID" value="SSLN_0001664701-mRNA-1"/>
    <property type="gene ID" value="SSLN_0001664701"/>
</dbReference>
<dbReference type="STRING" id="70667.A0A183THU1"/>
<reference evidence="2 3" key="2">
    <citation type="submission" date="2018-11" db="EMBL/GenBank/DDBJ databases">
        <authorList>
            <consortium name="Pathogen Informatics"/>
        </authorList>
    </citation>
    <scope>NUCLEOTIDE SEQUENCE [LARGE SCALE GENOMIC DNA]</scope>
    <source>
        <strain evidence="2 3">NST_G2</strain>
    </source>
</reference>
<dbReference type="EMBL" id="UYSU01040594">
    <property type="protein sequence ID" value="VDM02424.1"/>
    <property type="molecule type" value="Genomic_DNA"/>
</dbReference>
<sequence>MCELTESLSNIGIQVAVEAAEAVDGKAEASIAEQPQSPSKTLARESLQSGAQSLASRRTKGAPSDSKTEPAQYIPQEDFVGVLKSLDAPIDKQGLQGILKRLDTDCTRMLDWQVFLTGKNYIKKAYLVSAFGEKKKRKPKGLKAGKKGKIPLDISVMPESSMLRPPDGRPPVMFIPQVEIPTDLLRFDGEHPPENPFQNDSLMYVTPKPMRYLLLHDAVLKEDTRK</sequence>
<keyword evidence="3" id="KW-1185">Reference proteome</keyword>
<evidence type="ECO:0000256" key="1">
    <source>
        <dbReference type="SAM" id="MobiDB-lite"/>
    </source>
</evidence>
<reference evidence="4" key="1">
    <citation type="submission" date="2016-06" db="UniProtKB">
        <authorList>
            <consortium name="WormBaseParasite"/>
        </authorList>
    </citation>
    <scope>IDENTIFICATION</scope>
</reference>
<name>A0A183THU1_SCHSO</name>
<dbReference type="InterPro" id="IPR052801">
    <property type="entry name" value="Ankyrin-EF-hand"/>
</dbReference>
<dbReference type="PANTHER" id="PTHR24127:SF1">
    <property type="entry name" value="ANKYRIN REPEAT AND EF-HAND DOMAIN-CONTAINING PROTEIN 1"/>
    <property type="match status" value="1"/>
</dbReference>
<proteinExistence type="predicted"/>
<dbReference type="PANTHER" id="PTHR24127">
    <property type="entry name" value="ANKYRIN REPEAT AND EF-HAND DOMAIN-CONTAINING PROTEIN 1"/>
    <property type="match status" value="1"/>
</dbReference>
<dbReference type="AlphaFoldDB" id="A0A183THU1"/>
<gene>
    <name evidence="2" type="ORF">SSLN_LOCUS16038</name>
</gene>
<protein>
    <submittedName>
        <fullName evidence="4">PPP1R35_C domain-containing protein</fullName>
    </submittedName>
</protein>
<dbReference type="Proteomes" id="UP000275846">
    <property type="component" value="Unassembled WGS sequence"/>
</dbReference>
<evidence type="ECO:0000313" key="2">
    <source>
        <dbReference type="EMBL" id="VDM02424.1"/>
    </source>
</evidence>
<accession>A0A183THU1</accession>
<organism evidence="4">
    <name type="scientific">Schistocephalus solidus</name>
    <name type="common">Tapeworm</name>
    <dbReference type="NCBI Taxonomy" id="70667"/>
    <lineage>
        <taxon>Eukaryota</taxon>
        <taxon>Metazoa</taxon>
        <taxon>Spiralia</taxon>
        <taxon>Lophotrochozoa</taxon>
        <taxon>Platyhelminthes</taxon>
        <taxon>Cestoda</taxon>
        <taxon>Eucestoda</taxon>
        <taxon>Diphyllobothriidea</taxon>
        <taxon>Diphyllobothriidae</taxon>
        <taxon>Schistocephalus</taxon>
    </lineage>
</organism>
<feature type="region of interest" description="Disordered" evidence="1">
    <location>
        <begin position="26"/>
        <end position="73"/>
    </location>
</feature>
<evidence type="ECO:0000313" key="4">
    <source>
        <dbReference type="WBParaSite" id="SSLN_0001664701-mRNA-1"/>
    </source>
</evidence>
<dbReference type="OrthoDB" id="6284007at2759"/>
<feature type="compositionally biased region" description="Polar residues" evidence="1">
    <location>
        <begin position="33"/>
        <end position="56"/>
    </location>
</feature>
<evidence type="ECO:0000313" key="3">
    <source>
        <dbReference type="Proteomes" id="UP000275846"/>
    </source>
</evidence>